<reference evidence="15" key="2">
    <citation type="submission" date="2021-01" db="UniProtKB">
        <authorList>
            <consortium name="EnsemblMetazoa"/>
        </authorList>
    </citation>
    <scope>IDENTIFICATION</scope>
</reference>
<dbReference type="Pfam" id="PF07714">
    <property type="entry name" value="PK_Tyr_Ser-Thr"/>
    <property type="match status" value="1"/>
</dbReference>
<evidence type="ECO:0000256" key="3">
    <source>
        <dbReference type="ARBA" id="ARBA00022679"/>
    </source>
</evidence>
<feature type="compositionally biased region" description="Basic and acidic residues" evidence="11">
    <location>
        <begin position="935"/>
        <end position="954"/>
    </location>
</feature>
<dbReference type="Gene3D" id="3.30.200.20">
    <property type="entry name" value="Phosphorylase Kinase, domain 1"/>
    <property type="match status" value="1"/>
</dbReference>
<dbReference type="Gene3D" id="2.30.30.40">
    <property type="entry name" value="SH3 Domains"/>
    <property type="match status" value="1"/>
</dbReference>
<evidence type="ECO:0000256" key="11">
    <source>
        <dbReference type="SAM" id="MobiDB-lite"/>
    </source>
</evidence>
<keyword evidence="6 10" id="KW-0067">ATP-binding</keyword>
<feature type="region of interest" description="Disordered" evidence="11">
    <location>
        <begin position="64"/>
        <end position="91"/>
    </location>
</feature>
<feature type="compositionally biased region" description="Low complexity" evidence="11">
    <location>
        <begin position="1176"/>
        <end position="1219"/>
    </location>
</feature>
<evidence type="ECO:0000256" key="7">
    <source>
        <dbReference type="ARBA" id="ARBA00023137"/>
    </source>
</evidence>
<feature type="domain" description="CRIB" evidence="14">
    <location>
        <begin position="483"/>
        <end position="496"/>
    </location>
</feature>
<feature type="region of interest" description="Disordered" evidence="11">
    <location>
        <begin position="444"/>
        <end position="479"/>
    </location>
</feature>
<dbReference type="PANTHER" id="PTHR24418">
    <property type="entry name" value="TYROSINE-PROTEIN KINASE"/>
    <property type="match status" value="1"/>
</dbReference>
<feature type="compositionally biased region" description="Basic and acidic residues" evidence="11">
    <location>
        <begin position="1633"/>
        <end position="1643"/>
    </location>
</feature>
<feature type="region of interest" description="Disordered" evidence="11">
    <location>
        <begin position="1390"/>
        <end position="1410"/>
    </location>
</feature>
<evidence type="ECO:0000313" key="16">
    <source>
        <dbReference type="Proteomes" id="UP000007110"/>
    </source>
</evidence>
<evidence type="ECO:0000256" key="10">
    <source>
        <dbReference type="PROSITE-ProRule" id="PRU10141"/>
    </source>
</evidence>
<feature type="compositionally biased region" description="Basic and acidic residues" evidence="11">
    <location>
        <begin position="643"/>
        <end position="654"/>
    </location>
</feature>
<feature type="region of interest" description="Disordered" evidence="11">
    <location>
        <begin position="926"/>
        <end position="1317"/>
    </location>
</feature>
<feature type="compositionally biased region" description="Basic and acidic residues" evidence="11">
    <location>
        <begin position="847"/>
        <end position="870"/>
    </location>
</feature>
<evidence type="ECO:0000256" key="5">
    <source>
        <dbReference type="ARBA" id="ARBA00022777"/>
    </source>
</evidence>
<feature type="compositionally biased region" description="Pro residues" evidence="11">
    <location>
        <begin position="991"/>
        <end position="1002"/>
    </location>
</feature>
<dbReference type="GO" id="GO:0005886">
    <property type="term" value="C:plasma membrane"/>
    <property type="evidence" value="ECO:0000318"/>
    <property type="project" value="GO_Central"/>
</dbReference>
<feature type="compositionally biased region" description="Low complexity" evidence="11">
    <location>
        <begin position="1724"/>
        <end position="1744"/>
    </location>
</feature>
<feature type="compositionally biased region" description="Pro residues" evidence="11">
    <location>
        <begin position="601"/>
        <end position="613"/>
    </location>
</feature>
<evidence type="ECO:0000313" key="15">
    <source>
        <dbReference type="EnsemblMetazoa" id="XP_030843114"/>
    </source>
</evidence>
<feature type="region of interest" description="Disordered" evidence="11">
    <location>
        <begin position="801"/>
        <end position="900"/>
    </location>
</feature>
<feature type="compositionally biased region" description="Polar residues" evidence="11">
    <location>
        <begin position="1105"/>
        <end position="1135"/>
    </location>
</feature>
<dbReference type="PROSITE" id="PS50002">
    <property type="entry name" value="SH3"/>
    <property type="match status" value="1"/>
</dbReference>
<evidence type="ECO:0000256" key="4">
    <source>
        <dbReference type="ARBA" id="ARBA00022741"/>
    </source>
</evidence>
<feature type="compositionally biased region" description="Low complexity" evidence="11">
    <location>
        <begin position="614"/>
        <end position="623"/>
    </location>
</feature>
<dbReference type="EC" id="2.7.10.2" evidence="1"/>
<evidence type="ECO:0000256" key="2">
    <source>
        <dbReference type="ARBA" id="ARBA00022443"/>
    </source>
</evidence>
<dbReference type="OrthoDB" id="4062651at2759"/>
<keyword evidence="7" id="KW-0829">Tyrosine-protein kinase</keyword>
<feature type="compositionally biased region" description="Basic and acidic residues" evidence="11">
    <location>
        <begin position="1703"/>
        <end position="1713"/>
    </location>
</feature>
<feature type="binding site" evidence="10">
    <location>
        <position position="136"/>
    </location>
    <ligand>
        <name>ATP</name>
        <dbReference type="ChEBI" id="CHEBI:30616"/>
    </ligand>
</feature>
<feature type="region of interest" description="Disordered" evidence="11">
    <location>
        <begin position="1528"/>
        <end position="1613"/>
    </location>
</feature>
<feature type="region of interest" description="Disordered" evidence="11">
    <location>
        <begin position="1632"/>
        <end position="1787"/>
    </location>
</feature>
<dbReference type="Proteomes" id="UP000007110">
    <property type="component" value="Unassembled WGS sequence"/>
</dbReference>
<feature type="compositionally biased region" description="Polar residues" evidence="11">
    <location>
        <begin position="1753"/>
        <end position="1763"/>
    </location>
</feature>
<feature type="compositionally biased region" description="Low complexity" evidence="11">
    <location>
        <begin position="526"/>
        <end position="549"/>
    </location>
</feature>
<feature type="domain" description="SH3" evidence="12">
    <location>
        <begin position="376"/>
        <end position="437"/>
    </location>
</feature>
<accession>A0A7M7NZ45</accession>
<feature type="domain" description="Protein kinase" evidence="13">
    <location>
        <begin position="104"/>
        <end position="373"/>
    </location>
</feature>
<dbReference type="InterPro" id="IPR020635">
    <property type="entry name" value="Tyr_kinase_cat_dom"/>
</dbReference>
<dbReference type="PROSITE" id="PS00109">
    <property type="entry name" value="PROTEIN_KINASE_TYR"/>
    <property type="match status" value="1"/>
</dbReference>
<keyword evidence="4 10" id="KW-0547">Nucleotide-binding</keyword>
<sequence>MPYESPLYDFLDDLDLQHYHQEFVNKLGVTALDHLTYVQQDDVDQLGMSQPEWRRLRASMKKVKKAKKGGKNVTKPPPPLSRMTAPGPGGPPSGGHIIPATDINILDKELGRGEFGKVMQGVWSNREGNQIPVAVKCLSPEKLSLDKCQQDFLKEAAIMHSLNHEHLVKLYGVVLDVDSSLMLVTEFAPLRSLAENMKQEALKPAFPITLLLDFSVQITDAMRYLHMSNIIHRDLAARNILLFVDDEGNKKAKISDFGLSRRLLLGENYRSEMRPNLKLPLAWMPVESLTKLTFTKASDVWSFGVTMWEMFSYGRKPFAHLSGEEILKTIDKPRLERLERPEACPLKIYELMLRCWTHEPESRMSFAELHEELPKARPMQVKTLVNYVALHPEELTFRAEDILSVVEANDDTGVWKGINPMGKIGYFQRVDTVALGNSQMGKLKRWRSGRSSKTENRRSILYASQRPKRQSWHGHGKLSLEDISKPKDYKHIFHVGVDGKVEGDPTFGGDYRNIPKTDEEDEEEGSSPSRSSSTSGRSDSKSSTPSKSPNKSKKNNKKNISAPVIELSKDTILPPPNGFDSGSTVSVPDVVPSVTQQVSSAPPPIPRQPPQKPQPLQKVQKAPIAVLAEPEVTFTNGTSSTFKQDRREEKKDGDLSLTPSFDMGSLLDDMMSVWDSAKLNLSFSDDLEPTPEEEPDDFMEEEDSLLEGEENAFCNGNSSLSPPTLSVGTVNPVAMEAVVVANDVEVAEEEAGAVNEAQEEAELGAVGGVSAAGVSNTGKSAEGSILSGNIIIKDSMTKPTKTFRKVPRQTEEGEVNEGVAKPEIRPQEQSQAPRSRPGMDMNIARQMSREKRWDNEFKRLSSSPKDKSSDNEYIDTKTMNQKVDNSSEEYEELALASSPQPYTLRDNVLDSANVMRVPRFNDVSRSVSLRTTRPGTDHSDSRVEVDLNRSRSLREPPVSPLGQQAYDSLVGGNISGNLRRKRPDAPERKPPVVPPKPAPKPPSRVKAPDVSGEGRFRNGEARLSGSSSQRSYSGTSSDDGMSEDNPNIQVTSGDIAGKSGAVASLRQRFNTNQTEDTPPRPPPREPTDTKVSSFSGVRLRRREQTNGTNENFYASEPDNNNASPKFSSTTLQNLEQHMPRRVRRSVGEDRIKRRNSSDASDSDTDVAKTRTDRVWSTSSHAASEGDSSSDETVGSNRLSTSSTERSSYSETQSSSGYKSPPRSLYDLPEDQTNSTSSRADQPSLSSEDPLSMDHRPPPLPPRVATDSTTTTTTHRKAPDRPPSGGRDAHWTRPPEAGGHNGDIPQNAVPPPRPVRYDIYDRLPRSRTVDLGEHALDSQKRATRPDYDVLPVRRPVWNQNKSYSMDGEDSDDYMVGSAASLRQLLRQPNVSSNENVNNNHDEIDSDADNLEDMPDMSPPPVPTTRKSFIDSTYGESPFVQRSVTPDTSVAPVQRHSIREPEYVMMKPQSVQDLKREYTQLSSADSDYAVPINHKHTSPNNNSSPIQNNAANARYLSDKDKAIYLLMHPKRSSTQQSNNSSHSFTRTKSAHLVRRPAFLRAARTPEQRRGTVSASTRLKDAEGSSSLPRSDQSAGEGHKMRRSRSTDDILKDGDWTMPEEAESLQDLLARAHISPTDHHSTKDPRSNYLVPPSARRKLPSPDAHQITTSTPPPSSHTRPHSLNQTPPSSGYHGEAAYLDMSQNSLERKKKNEQEKAASNWIKPVQTSSEHSSSSSSSAITTKPVSSKGNRLSYPPISSSNQTKAVPSSMAAPHILSKYVYDPNDDEVDL</sequence>
<feature type="compositionally biased region" description="Low complexity" evidence="11">
    <location>
        <begin position="1024"/>
        <end position="1037"/>
    </location>
</feature>
<organism evidence="15 16">
    <name type="scientific">Strongylocentrotus purpuratus</name>
    <name type="common">Purple sea urchin</name>
    <dbReference type="NCBI Taxonomy" id="7668"/>
    <lineage>
        <taxon>Eukaryota</taxon>
        <taxon>Metazoa</taxon>
        <taxon>Echinodermata</taxon>
        <taxon>Eleutherozoa</taxon>
        <taxon>Echinozoa</taxon>
        <taxon>Echinoidea</taxon>
        <taxon>Euechinoidea</taxon>
        <taxon>Echinacea</taxon>
        <taxon>Camarodonta</taxon>
        <taxon>Echinidea</taxon>
        <taxon>Strongylocentrotidae</taxon>
        <taxon>Strongylocentrotus</taxon>
    </lineage>
</organism>
<comment type="catalytic activity">
    <reaction evidence="8">
        <text>L-threonyl-[protein] + ATP = O-phospho-L-threonyl-[protein] + ADP + H(+)</text>
        <dbReference type="Rhea" id="RHEA:46608"/>
        <dbReference type="Rhea" id="RHEA-COMP:11060"/>
        <dbReference type="Rhea" id="RHEA-COMP:11605"/>
        <dbReference type="ChEBI" id="CHEBI:15378"/>
        <dbReference type="ChEBI" id="CHEBI:30013"/>
        <dbReference type="ChEBI" id="CHEBI:30616"/>
        <dbReference type="ChEBI" id="CHEBI:61977"/>
        <dbReference type="ChEBI" id="CHEBI:456216"/>
        <dbReference type="EC" id="2.7.11.1"/>
    </reaction>
</comment>
<dbReference type="GO" id="GO:0005524">
    <property type="term" value="F:ATP binding"/>
    <property type="evidence" value="ECO:0007669"/>
    <property type="project" value="UniProtKB-UniRule"/>
</dbReference>
<evidence type="ECO:0000259" key="14">
    <source>
        <dbReference type="PROSITE" id="PS50108"/>
    </source>
</evidence>
<dbReference type="PROSITE" id="PS00107">
    <property type="entry name" value="PROTEIN_KINASE_ATP"/>
    <property type="match status" value="1"/>
</dbReference>
<dbReference type="SUPFAM" id="SSF50044">
    <property type="entry name" value="SH3-domain"/>
    <property type="match status" value="1"/>
</dbReference>
<keyword evidence="5" id="KW-0418">Kinase</keyword>
<feature type="compositionally biased region" description="Basic and acidic residues" evidence="11">
    <location>
        <begin position="1602"/>
        <end position="1612"/>
    </location>
</feature>
<dbReference type="KEGG" id="spu:587777"/>
<dbReference type="InterPro" id="IPR000719">
    <property type="entry name" value="Prot_kinase_dom"/>
</dbReference>
<dbReference type="FunFam" id="3.30.200.20:FF:001883">
    <property type="entry name" value="Uncharacterized protein"/>
    <property type="match status" value="1"/>
</dbReference>
<dbReference type="InterPro" id="IPR011009">
    <property type="entry name" value="Kinase-like_dom_sf"/>
</dbReference>
<evidence type="ECO:0000256" key="9">
    <source>
        <dbReference type="PROSITE-ProRule" id="PRU00192"/>
    </source>
</evidence>
<dbReference type="EnsemblMetazoa" id="XM_030987254">
    <property type="protein sequence ID" value="XP_030843114"/>
    <property type="gene ID" value="LOC587777"/>
</dbReference>
<dbReference type="GeneID" id="587777"/>
<keyword evidence="3" id="KW-0808">Transferase</keyword>
<dbReference type="Gene3D" id="1.10.510.10">
    <property type="entry name" value="Transferase(Phosphotransferase) domain 1"/>
    <property type="match status" value="1"/>
</dbReference>
<dbReference type="SUPFAM" id="SSF56112">
    <property type="entry name" value="Protein kinase-like (PK-like)"/>
    <property type="match status" value="1"/>
</dbReference>
<evidence type="ECO:0000259" key="13">
    <source>
        <dbReference type="PROSITE" id="PS50011"/>
    </source>
</evidence>
<dbReference type="InterPro" id="IPR001452">
    <property type="entry name" value="SH3_domain"/>
</dbReference>
<dbReference type="InterPro" id="IPR001245">
    <property type="entry name" value="Ser-Thr/Tyr_kinase_cat_dom"/>
</dbReference>
<feature type="region of interest" description="Disordered" evidence="11">
    <location>
        <begin position="498"/>
        <end position="660"/>
    </location>
</feature>
<dbReference type="SMART" id="SM00219">
    <property type="entry name" value="TyrKc"/>
    <property type="match status" value="1"/>
</dbReference>
<keyword evidence="16" id="KW-1185">Reference proteome</keyword>
<dbReference type="InterPro" id="IPR050198">
    <property type="entry name" value="Non-receptor_tyrosine_kinases"/>
</dbReference>
<dbReference type="PRINTS" id="PR00109">
    <property type="entry name" value="TYRKINASE"/>
</dbReference>
<dbReference type="RefSeq" id="XP_030843114.1">
    <property type="nucleotide sequence ID" value="XM_030987254.1"/>
</dbReference>
<feature type="compositionally biased region" description="Low complexity" evidence="11">
    <location>
        <begin position="580"/>
        <end position="600"/>
    </location>
</feature>
<keyword evidence="2 9" id="KW-0728">SH3 domain</keyword>
<feature type="compositionally biased region" description="Polar residues" evidence="11">
    <location>
        <begin position="633"/>
        <end position="642"/>
    </location>
</feature>
<protein>
    <recommendedName>
        <fullName evidence="1">non-specific protein-tyrosine kinase</fullName>
        <ecNumber evidence="1">2.7.10.2</ecNumber>
    </recommendedName>
</protein>
<reference evidence="16" key="1">
    <citation type="submission" date="2015-02" db="EMBL/GenBank/DDBJ databases">
        <title>Genome sequencing for Strongylocentrotus purpuratus.</title>
        <authorList>
            <person name="Murali S."/>
            <person name="Liu Y."/>
            <person name="Vee V."/>
            <person name="English A."/>
            <person name="Wang M."/>
            <person name="Skinner E."/>
            <person name="Han Y."/>
            <person name="Muzny D.M."/>
            <person name="Worley K.C."/>
            <person name="Gibbs R.A."/>
        </authorList>
    </citation>
    <scope>NUCLEOTIDE SEQUENCE</scope>
</reference>
<feature type="compositionally biased region" description="Polar residues" evidence="11">
    <location>
        <begin position="1230"/>
        <end position="1248"/>
    </location>
</feature>
<dbReference type="GO" id="GO:0004713">
    <property type="term" value="F:protein tyrosine kinase activity"/>
    <property type="evidence" value="ECO:0000318"/>
    <property type="project" value="GO_Central"/>
</dbReference>
<dbReference type="InParanoid" id="A0A7M7NZ45"/>
<evidence type="ECO:0000256" key="6">
    <source>
        <dbReference type="ARBA" id="ARBA00022840"/>
    </source>
</evidence>
<dbReference type="InterPro" id="IPR055175">
    <property type="entry name" value="ACK/TNK-like_SAM"/>
</dbReference>
<dbReference type="FunFam" id="1.10.510.10:FF:000521">
    <property type="entry name" value="Tyrosine-protein kinase pr2"/>
    <property type="match status" value="1"/>
</dbReference>
<evidence type="ECO:0000256" key="8">
    <source>
        <dbReference type="ARBA" id="ARBA00047899"/>
    </source>
</evidence>
<feature type="compositionally biased region" description="Basic residues" evidence="11">
    <location>
        <begin position="466"/>
        <end position="476"/>
    </location>
</feature>
<dbReference type="Pfam" id="PF22931">
    <property type="entry name" value="SAM_TNK"/>
    <property type="match status" value="1"/>
</dbReference>
<name>A0A7M7NZ45_STRPU</name>
<dbReference type="InterPro" id="IPR017441">
    <property type="entry name" value="Protein_kinase_ATP_BS"/>
</dbReference>
<dbReference type="InterPro" id="IPR008266">
    <property type="entry name" value="Tyr_kinase_AS"/>
</dbReference>
<dbReference type="GO" id="GO:0004674">
    <property type="term" value="F:protein serine/threonine kinase activity"/>
    <property type="evidence" value="ECO:0007669"/>
    <property type="project" value="UniProtKB-EC"/>
</dbReference>
<proteinExistence type="predicted"/>
<dbReference type="InterPro" id="IPR036028">
    <property type="entry name" value="SH3-like_dom_sf"/>
</dbReference>
<dbReference type="PROSITE" id="PS50011">
    <property type="entry name" value="PROTEIN_KINASE_DOM"/>
    <property type="match status" value="1"/>
</dbReference>
<feature type="compositionally biased region" description="Polar residues" evidence="11">
    <location>
        <begin position="1581"/>
        <end position="1591"/>
    </location>
</feature>
<feature type="compositionally biased region" description="Low complexity" evidence="11">
    <location>
        <begin position="1530"/>
        <end position="1541"/>
    </location>
</feature>
<dbReference type="PROSITE" id="PS50108">
    <property type="entry name" value="CRIB"/>
    <property type="match status" value="1"/>
</dbReference>
<dbReference type="InterPro" id="IPR000095">
    <property type="entry name" value="CRIB_dom"/>
</dbReference>
<evidence type="ECO:0000259" key="12">
    <source>
        <dbReference type="PROSITE" id="PS50002"/>
    </source>
</evidence>
<dbReference type="GO" id="GO:0004715">
    <property type="term" value="F:non-membrane spanning protein tyrosine kinase activity"/>
    <property type="evidence" value="ECO:0007669"/>
    <property type="project" value="UniProtKB-EC"/>
</dbReference>
<evidence type="ECO:0000256" key="1">
    <source>
        <dbReference type="ARBA" id="ARBA00011903"/>
    </source>
</evidence>